<proteinExistence type="predicted"/>
<comment type="caution">
    <text evidence="3">The sequence shown here is derived from an EMBL/GenBank/DDBJ whole genome shotgun (WGS) entry which is preliminary data.</text>
</comment>
<dbReference type="EMBL" id="JARJCN010000019">
    <property type="protein sequence ID" value="KAJ7091909.1"/>
    <property type="molecule type" value="Genomic_DNA"/>
</dbReference>
<dbReference type="Proteomes" id="UP001222325">
    <property type="component" value="Unassembled WGS sequence"/>
</dbReference>
<evidence type="ECO:0000259" key="2">
    <source>
        <dbReference type="Pfam" id="PF09820"/>
    </source>
</evidence>
<gene>
    <name evidence="3" type="ORF">B0H15DRAFT_799666</name>
</gene>
<dbReference type="AlphaFoldDB" id="A0AAD6U7C2"/>
<name>A0AAD6U7C2_9AGAR</name>
<feature type="region of interest" description="Disordered" evidence="1">
    <location>
        <begin position="1"/>
        <end position="28"/>
    </location>
</feature>
<organism evidence="3 4">
    <name type="scientific">Mycena belliarum</name>
    <dbReference type="NCBI Taxonomy" id="1033014"/>
    <lineage>
        <taxon>Eukaryota</taxon>
        <taxon>Fungi</taxon>
        <taxon>Dikarya</taxon>
        <taxon>Basidiomycota</taxon>
        <taxon>Agaricomycotina</taxon>
        <taxon>Agaricomycetes</taxon>
        <taxon>Agaricomycetidae</taxon>
        <taxon>Agaricales</taxon>
        <taxon>Marasmiineae</taxon>
        <taxon>Mycenaceae</taxon>
        <taxon>Mycena</taxon>
    </lineage>
</organism>
<dbReference type="Pfam" id="PF09820">
    <property type="entry name" value="AAA-ATPase_like"/>
    <property type="match status" value="1"/>
</dbReference>
<reference evidence="3" key="1">
    <citation type="submission" date="2023-03" db="EMBL/GenBank/DDBJ databases">
        <title>Massive genome expansion in bonnet fungi (Mycena s.s.) driven by repeated elements and novel gene families across ecological guilds.</title>
        <authorList>
            <consortium name="Lawrence Berkeley National Laboratory"/>
            <person name="Harder C.B."/>
            <person name="Miyauchi S."/>
            <person name="Viragh M."/>
            <person name="Kuo A."/>
            <person name="Thoen E."/>
            <person name="Andreopoulos B."/>
            <person name="Lu D."/>
            <person name="Skrede I."/>
            <person name="Drula E."/>
            <person name="Henrissat B."/>
            <person name="Morin E."/>
            <person name="Kohler A."/>
            <person name="Barry K."/>
            <person name="LaButti K."/>
            <person name="Morin E."/>
            <person name="Salamov A."/>
            <person name="Lipzen A."/>
            <person name="Mereny Z."/>
            <person name="Hegedus B."/>
            <person name="Baldrian P."/>
            <person name="Stursova M."/>
            <person name="Weitz H."/>
            <person name="Taylor A."/>
            <person name="Grigoriev I.V."/>
            <person name="Nagy L.G."/>
            <person name="Martin F."/>
            <person name="Kauserud H."/>
        </authorList>
    </citation>
    <scope>NUCLEOTIDE SEQUENCE</scope>
    <source>
        <strain evidence="3">CBHHK173m</strain>
    </source>
</reference>
<protein>
    <recommendedName>
        <fullName evidence="2">AAA-ATPase-like domain-containing protein</fullName>
    </recommendedName>
</protein>
<evidence type="ECO:0000256" key="1">
    <source>
        <dbReference type="SAM" id="MobiDB-lite"/>
    </source>
</evidence>
<sequence length="616" mass="67963">MVPSVPRRLSDASTSAETELALKKPKSIPTPCPQPVGLRVILNADTTAPTQIGMMPPSYTFPSQIGATGVVVVDKSRFIKPLDALLDEYPGCIIALPPGTGKTALKSMLATYYDLSNPAPLKELFHPLQIFTTDPSAPRTSFAACFYVETGANAVQTSQYIDAYLCQTIRDFVVKYKDILGNILIFKSQETDPIVLIDIIRRRASSLERKLFIGIDHWDHPILASLASNNGTEIATHLTGFLDKLVIRNETKQVAKLLVFGNLPFDYDGELEAGLSLARIKNISLHPKLKGAFGMTATEVLRFYSVLSHNRRTNLVATTALFHTFGAFDPPRLYAGDERPGLTLNFNVVLHYAATTLGLTNDHANLPTSPKLSAIATLSRKLLEDSSIRRGYSMLLPPLSSAGQDLLFHTTAPLIEFSTKEDALWRLLFYLGALAVSKQQDTLPDPLWELKVCGTWAHTQIPSPQLQESPRDVQLRALFDRNPRPMAEAIARRLTLTRSQNLYDINEAVFQTMVDGYMDDEERTHVNNYFPQLALHTDPDQSAGPSTAGVGRGRNGFLDIFIRSIIHVRRGRVVAIELKYVSIEAILRARVSVLGEIHGGGWQGNSGGDGYQENVD</sequence>
<dbReference type="InterPro" id="IPR018631">
    <property type="entry name" value="AAA-ATPase-like_dom"/>
</dbReference>
<evidence type="ECO:0000313" key="3">
    <source>
        <dbReference type="EMBL" id="KAJ7091909.1"/>
    </source>
</evidence>
<feature type="domain" description="AAA-ATPase-like" evidence="2">
    <location>
        <begin position="64"/>
        <end position="266"/>
    </location>
</feature>
<evidence type="ECO:0000313" key="4">
    <source>
        <dbReference type="Proteomes" id="UP001222325"/>
    </source>
</evidence>
<keyword evidence="4" id="KW-1185">Reference proteome</keyword>
<accession>A0AAD6U7C2</accession>